<dbReference type="AlphaFoldDB" id="A0ABD0M123"/>
<dbReference type="EMBL" id="JACVVK020000010">
    <property type="protein sequence ID" value="KAK7505454.1"/>
    <property type="molecule type" value="Genomic_DNA"/>
</dbReference>
<gene>
    <name evidence="2" type="ORF">BaRGS_00003199</name>
</gene>
<reference evidence="2 3" key="1">
    <citation type="journal article" date="2023" name="Sci. Data">
        <title>Genome assembly of the Korean intertidal mud-creeper Batillaria attramentaria.</title>
        <authorList>
            <person name="Patra A.K."/>
            <person name="Ho P.T."/>
            <person name="Jun S."/>
            <person name="Lee S.J."/>
            <person name="Kim Y."/>
            <person name="Won Y.J."/>
        </authorList>
    </citation>
    <scope>NUCLEOTIDE SEQUENCE [LARGE SCALE GENOMIC DNA]</scope>
    <source>
        <strain evidence="2">Wonlab-2016</strain>
    </source>
</reference>
<protein>
    <submittedName>
        <fullName evidence="2">Uncharacterized protein</fullName>
    </submittedName>
</protein>
<accession>A0ABD0M123</accession>
<proteinExistence type="predicted"/>
<sequence length="274" mass="30523">MYNNAYTPPVNNLLQPDIYNRLDAETIEKTRVANTQLDERLRAQQRIISKYRLAAERVHRREEARVKEELVRISTKLPAASRIRDFRSKFLYGLRRNSMPASLQSERRVRGVPEEKADLPFCERYFIHHLPTKKKFYKRRTPTPPLHAVRHTDGQGANPNDVVASSLPVTGEAGDLTQRDVVVAVGLKGDDAGIVSGADSGVGSEVNSQQSHHDSVASTGSVGPDSTSDKRDKGDKSHRKSSRQENGRKTVLPPINESANSKTLVRTSPQLLQG</sequence>
<comment type="caution">
    <text evidence="2">The sequence shown here is derived from an EMBL/GenBank/DDBJ whole genome shotgun (WGS) entry which is preliminary data.</text>
</comment>
<feature type="region of interest" description="Disordered" evidence="1">
    <location>
        <begin position="196"/>
        <end position="274"/>
    </location>
</feature>
<feature type="compositionally biased region" description="Polar residues" evidence="1">
    <location>
        <begin position="257"/>
        <end position="274"/>
    </location>
</feature>
<feature type="compositionally biased region" description="Polar residues" evidence="1">
    <location>
        <begin position="205"/>
        <end position="226"/>
    </location>
</feature>
<organism evidence="2 3">
    <name type="scientific">Batillaria attramentaria</name>
    <dbReference type="NCBI Taxonomy" id="370345"/>
    <lineage>
        <taxon>Eukaryota</taxon>
        <taxon>Metazoa</taxon>
        <taxon>Spiralia</taxon>
        <taxon>Lophotrochozoa</taxon>
        <taxon>Mollusca</taxon>
        <taxon>Gastropoda</taxon>
        <taxon>Caenogastropoda</taxon>
        <taxon>Sorbeoconcha</taxon>
        <taxon>Cerithioidea</taxon>
        <taxon>Batillariidae</taxon>
        <taxon>Batillaria</taxon>
    </lineage>
</organism>
<evidence type="ECO:0000313" key="3">
    <source>
        <dbReference type="Proteomes" id="UP001519460"/>
    </source>
</evidence>
<dbReference type="Proteomes" id="UP001519460">
    <property type="component" value="Unassembled WGS sequence"/>
</dbReference>
<feature type="region of interest" description="Disordered" evidence="1">
    <location>
        <begin position="137"/>
        <end position="160"/>
    </location>
</feature>
<evidence type="ECO:0000313" key="2">
    <source>
        <dbReference type="EMBL" id="KAK7505454.1"/>
    </source>
</evidence>
<keyword evidence="3" id="KW-1185">Reference proteome</keyword>
<name>A0ABD0M123_9CAEN</name>
<evidence type="ECO:0000256" key="1">
    <source>
        <dbReference type="SAM" id="MobiDB-lite"/>
    </source>
</evidence>